<proteinExistence type="predicted"/>
<protein>
    <submittedName>
        <fullName evidence="1">Uncharacterized protein</fullName>
    </submittedName>
</protein>
<dbReference type="AlphaFoldDB" id="A0A8C3NKG9"/>
<evidence type="ECO:0000313" key="1">
    <source>
        <dbReference type="Ensembl" id="ENSCPVP00000021187.1"/>
    </source>
</evidence>
<keyword evidence="2" id="KW-1185">Reference proteome</keyword>
<reference evidence="1" key="2">
    <citation type="submission" date="2025-08" db="UniProtKB">
        <authorList>
            <consortium name="Ensembl"/>
        </authorList>
    </citation>
    <scope>IDENTIFICATION</scope>
</reference>
<dbReference type="Proteomes" id="UP000694382">
    <property type="component" value="Chromosome 20"/>
</dbReference>
<reference evidence="1" key="1">
    <citation type="submission" date="2020-02" db="EMBL/GenBank/DDBJ databases">
        <authorList>
            <person name="Enbody D E."/>
            <person name="Pettersson E M."/>
        </authorList>
    </citation>
    <scope>NUCLEOTIDE SEQUENCE [LARGE SCALE GENOMIC DNA]</scope>
</reference>
<dbReference type="Ensembl" id="ENSCPVT00000022132.2">
    <property type="protein sequence ID" value="ENSCPVP00000021187.1"/>
    <property type="gene ID" value="ENSCPVG00000015330.2"/>
</dbReference>
<evidence type="ECO:0000313" key="2">
    <source>
        <dbReference type="Proteomes" id="UP000694382"/>
    </source>
</evidence>
<reference evidence="1" key="3">
    <citation type="submission" date="2025-09" db="UniProtKB">
        <authorList>
            <consortium name="Ensembl"/>
        </authorList>
    </citation>
    <scope>IDENTIFICATION</scope>
</reference>
<name>A0A8C3NKG9_GEOPR</name>
<accession>A0A8C3NKG9</accession>
<organism evidence="1 2">
    <name type="scientific">Geospiza parvula</name>
    <name type="common">Small tree-finch</name>
    <name type="synonym">Camarhynchus parvulus</name>
    <dbReference type="NCBI Taxonomy" id="87175"/>
    <lineage>
        <taxon>Eukaryota</taxon>
        <taxon>Metazoa</taxon>
        <taxon>Chordata</taxon>
        <taxon>Craniata</taxon>
        <taxon>Vertebrata</taxon>
        <taxon>Euteleostomi</taxon>
        <taxon>Archelosauria</taxon>
        <taxon>Archosauria</taxon>
        <taxon>Dinosauria</taxon>
        <taxon>Saurischia</taxon>
        <taxon>Theropoda</taxon>
        <taxon>Coelurosauria</taxon>
        <taxon>Aves</taxon>
        <taxon>Neognathae</taxon>
        <taxon>Neoaves</taxon>
        <taxon>Telluraves</taxon>
        <taxon>Australaves</taxon>
        <taxon>Passeriformes</taxon>
        <taxon>Thraupidae</taxon>
        <taxon>Camarhynchus</taxon>
    </lineage>
</organism>
<sequence length="77" mass="8389">MSIIIVGVGEVSFKAVEFLDGDSGVLKSVTGEPAKSPIARMYLRSVFPAVKSSPVTHQLPDFLCWHWCSCILHSQLA</sequence>